<reference evidence="1 2" key="1">
    <citation type="submission" date="2014-01" db="EMBL/GenBank/DDBJ databases">
        <title>Development of a Comparative Genomic Fingerprinting Assay for High Resolution Genotyping of Arcobacter butzleri.</title>
        <authorList>
            <person name="Webb A.L."/>
            <person name="Inglis G.D."/>
            <person name="Kruczkiewicz P."/>
            <person name="Selinger L.B."/>
            <person name="Taboada E.N."/>
        </authorList>
    </citation>
    <scope>NUCLEOTIDE SEQUENCE [LARGE SCALE GENOMIC DNA]</scope>
    <source>
        <strain evidence="1 2">L351</strain>
    </source>
</reference>
<evidence type="ECO:0000313" key="1">
    <source>
        <dbReference type="EMBL" id="KLE00234.1"/>
    </source>
</evidence>
<evidence type="ECO:0000313" key="2">
    <source>
        <dbReference type="Proteomes" id="UP000035526"/>
    </source>
</evidence>
<gene>
    <name evidence="1" type="ORF">AF76_08180</name>
</gene>
<dbReference type="EMBL" id="JAIS01000088">
    <property type="protein sequence ID" value="KLE00234.1"/>
    <property type="molecule type" value="Genomic_DNA"/>
</dbReference>
<organism evidence="1 2">
    <name type="scientific">Aliarcobacter butzleri L351</name>
    <dbReference type="NCBI Taxonomy" id="1447259"/>
    <lineage>
        <taxon>Bacteria</taxon>
        <taxon>Pseudomonadati</taxon>
        <taxon>Campylobacterota</taxon>
        <taxon>Epsilonproteobacteria</taxon>
        <taxon>Campylobacterales</taxon>
        <taxon>Arcobacteraceae</taxon>
        <taxon>Aliarcobacter</taxon>
    </lineage>
</organism>
<proteinExistence type="predicted"/>
<dbReference type="Proteomes" id="UP000035526">
    <property type="component" value="Unassembled WGS sequence"/>
</dbReference>
<sequence length="40" mass="4892">MLDINNILIFFSIYMNKTCKKLISCYNIFFTEQGVRHEFR</sequence>
<accession>A0A837J4J9</accession>
<name>A0A837J4J9_9BACT</name>
<dbReference type="AlphaFoldDB" id="A0A837J4J9"/>
<comment type="caution">
    <text evidence="1">The sequence shown here is derived from an EMBL/GenBank/DDBJ whole genome shotgun (WGS) entry which is preliminary data.</text>
</comment>
<protein>
    <submittedName>
        <fullName evidence="1">Uncharacterized protein</fullName>
    </submittedName>
</protein>